<evidence type="ECO:0000313" key="2">
    <source>
        <dbReference type="EMBL" id="NGO64490.1"/>
    </source>
</evidence>
<dbReference type="RefSeq" id="WP_163904804.1">
    <property type="nucleotide sequence ID" value="NZ_CP048427.1"/>
</dbReference>
<protein>
    <submittedName>
        <fullName evidence="2">DUF2242 domain-containing protein</fullName>
    </submittedName>
</protein>
<dbReference type="Proteomes" id="UP000477849">
    <property type="component" value="Unassembled WGS sequence"/>
</dbReference>
<accession>A0A6M1S5L3</accession>
<evidence type="ECO:0000313" key="3">
    <source>
        <dbReference type="Proteomes" id="UP000477849"/>
    </source>
</evidence>
<dbReference type="EMBL" id="JAAKZH010000003">
    <property type="protein sequence ID" value="NGO64490.1"/>
    <property type="molecule type" value="Genomic_DNA"/>
</dbReference>
<feature type="chain" id="PRO_5026700337" evidence="1">
    <location>
        <begin position="21"/>
        <end position="111"/>
    </location>
</feature>
<keyword evidence="3" id="KW-1185">Reference proteome</keyword>
<feature type="signal peptide" evidence="1">
    <location>
        <begin position="1"/>
        <end position="20"/>
    </location>
</feature>
<evidence type="ECO:0000256" key="1">
    <source>
        <dbReference type="SAM" id="SignalP"/>
    </source>
</evidence>
<sequence length="111" mass="12468">MKKLVLLAVAATVASSPALAISRYNSPSMTCEAARAAILSQGAVILRYPSKRVAGMTLYDRYVHDNSQCDQQDYAERAYVPTRDNPRCPVLACKPIDDNENSMFRRPWIRF</sequence>
<gene>
    <name evidence="2" type="ORF">G6N76_12515</name>
</gene>
<dbReference type="AlphaFoldDB" id="A0A6M1S5L3"/>
<reference evidence="2 3" key="1">
    <citation type="submission" date="2020-02" db="EMBL/GenBank/DDBJ databases">
        <title>Genome sequence of the type strain CCBAU10050 of Rhizobium daejeonense.</title>
        <authorList>
            <person name="Gao J."/>
            <person name="Sun J."/>
        </authorList>
    </citation>
    <scope>NUCLEOTIDE SEQUENCE [LARGE SCALE GENOMIC DNA]</scope>
    <source>
        <strain evidence="2 3">CCBAU10050</strain>
    </source>
</reference>
<proteinExistence type="predicted"/>
<organism evidence="2 3">
    <name type="scientific">Rhizobium daejeonense</name>
    <dbReference type="NCBI Taxonomy" id="240521"/>
    <lineage>
        <taxon>Bacteria</taxon>
        <taxon>Pseudomonadati</taxon>
        <taxon>Pseudomonadota</taxon>
        <taxon>Alphaproteobacteria</taxon>
        <taxon>Hyphomicrobiales</taxon>
        <taxon>Rhizobiaceae</taxon>
        <taxon>Rhizobium/Agrobacterium group</taxon>
        <taxon>Rhizobium</taxon>
    </lineage>
</organism>
<keyword evidence="1" id="KW-0732">Signal</keyword>
<comment type="caution">
    <text evidence="2">The sequence shown here is derived from an EMBL/GenBank/DDBJ whole genome shotgun (WGS) entry which is preliminary data.</text>
</comment>
<name>A0A6M1S5L3_9HYPH</name>